<dbReference type="eggNOG" id="COG0226">
    <property type="taxonomic scope" value="Bacteria"/>
</dbReference>
<dbReference type="NCBIfam" id="TIGR03519">
    <property type="entry name" value="T9SS_PorP_fam"/>
    <property type="match status" value="1"/>
</dbReference>
<evidence type="ECO:0000313" key="2">
    <source>
        <dbReference type="EMBL" id="EHG22457.1"/>
    </source>
</evidence>
<proteinExistence type="predicted"/>
<organism evidence="2 3">
    <name type="scientific">Alloprevotella rava F0323</name>
    <dbReference type="NCBI Taxonomy" id="679199"/>
    <lineage>
        <taxon>Bacteria</taxon>
        <taxon>Pseudomonadati</taxon>
        <taxon>Bacteroidota</taxon>
        <taxon>Bacteroidia</taxon>
        <taxon>Bacteroidales</taxon>
        <taxon>Prevotellaceae</taxon>
        <taxon>Alloprevotella</taxon>
    </lineage>
</organism>
<protein>
    <recommendedName>
        <fullName evidence="4">Bacteroidetes-specific membrane protein</fullName>
    </recommendedName>
</protein>
<dbReference type="Pfam" id="PF11751">
    <property type="entry name" value="PorP_SprF"/>
    <property type="match status" value="1"/>
</dbReference>
<evidence type="ECO:0000256" key="1">
    <source>
        <dbReference type="SAM" id="SignalP"/>
    </source>
</evidence>
<feature type="signal peptide" evidence="1">
    <location>
        <begin position="1"/>
        <end position="26"/>
    </location>
</feature>
<keyword evidence="1" id="KW-0732">Signal</keyword>
<dbReference type="AlphaFoldDB" id="G5GD16"/>
<sequence length="319" mass="35192">MNMTLKTHIRFLLAALLLLCGASVHAQQEPAFNHYWDMEPQFNPAAAGRSDQLSINAAYMTHPMGYEDAGGTMYAGADMAFQIGRTRHGVGATFQNDEIGLFSHKRFALQYSYHFRLFGGVMSLGAEADMLAESFKGSKADLADGAGSDPAIPTSDVTGSKIDASAGIFFHRKQWYAGIGVQHLTAPTVLLGERHQITYKPIYNFTAGYNIKMRSPLLTIVPSVMMRYDGTDFRADFTGRLVYRHENKRLYAGATYAPQHSATLFIGGTFHGIDISYAYEANTSGIELGAGNHGLLISYRMPLNLQKRGKNLHKSVRYL</sequence>
<dbReference type="HOGENOM" id="CLU_068235_0_0_10"/>
<gene>
    <name evidence="2" type="ORF">HMPREF9332_01467</name>
</gene>
<evidence type="ECO:0000313" key="3">
    <source>
        <dbReference type="Proteomes" id="UP000015993"/>
    </source>
</evidence>
<dbReference type="Proteomes" id="UP000015993">
    <property type="component" value="Unassembled WGS sequence"/>
</dbReference>
<evidence type="ECO:0008006" key="4">
    <source>
        <dbReference type="Google" id="ProtNLM"/>
    </source>
</evidence>
<keyword evidence="3" id="KW-1185">Reference proteome</keyword>
<name>G5GD16_9BACT</name>
<dbReference type="STRING" id="679199.HMPREF9332_01467"/>
<dbReference type="EMBL" id="ACZK01000024">
    <property type="protein sequence ID" value="EHG22457.1"/>
    <property type="molecule type" value="Genomic_DNA"/>
</dbReference>
<dbReference type="InterPro" id="IPR019861">
    <property type="entry name" value="PorP/SprF_Bacteroidetes"/>
</dbReference>
<reference evidence="2 3" key="1">
    <citation type="submission" date="2011-08" db="EMBL/GenBank/DDBJ databases">
        <title>The Genome Sequence of Prevotella sp. oral taxon 302 str. F0323.</title>
        <authorList>
            <consortium name="The Broad Institute Genome Sequencing Platform"/>
            <person name="Earl A."/>
            <person name="Ward D."/>
            <person name="Feldgarden M."/>
            <person name="Gevers D."/>
            <person name="Izard J."/>
            <person name="Blanton J.M."/>
            <person name="Baranova O.V."/>
            <person name="Tanner A.C."/>
            <person name="Dewhirst F.E."/>
            <person name="Young S.K."/>
            <person name="Zeng Q."/>
            <person name="Gargeya S."/>
            <person name="Fitzgerald M."/>
            <person name="Haas B."/>
            <person name="Abouelleil A."/>
            <person name="Alvarado L."/>
            <person name="Arachchi H.M."/>
            <person name="Berlin A."/>
            <person name="Brown A."/>
            <person name="Chapman S.B."/>
            <person name="Chen Z."/>
            <person name="Dunbar C."/>
            <person name="Freedman E."/>
            <person name="Gearin G."/>
            <person name="Gellesch M."/>
            <person name="Goldberg J."/>
            <person name="Griggs A."/>
            <person name="Gujja S."/>
            <person name="Heiman D."/>
            <person name="Howarth C."/>
            <person name="Larson L."/>
            <person name="Lui A."/>
            <person name="MacDonald P.J.P."/>
            <person name="Montmayeur A."/>
            <person name="Murphy C."/>
            <person name="Neiman D."/>
            <person name="Pearson M."/>
            <person name="Priest M."/>
            <person name="Roberts A."/>
            <person name="Saif S."/>
            <person name="Shea T."/>
            <person name="Shenoy N."/>
            <person name="Sisk P."/>
            <person name="Stolte C."/>
            <person name="Sykes S."/>
            <person name="Wortman J."/>
            <person name="Nusbaum C."/>
            <person name="Birren B."/>
        </authorList>
    </citation>
    <scope>NUCLEOTIDE SEQUENCE [LARGE SCALE GENOMIC DNA]</scope>
    <source>
        <strain evidence="2 3">F0323</strain>
    </source>
</reference>
<feature type="chain" id="PRO_5003477141" description="Bacteroidetes-specific membrane protein" evidence="1">
    <location>
        <begin position="27"/>
        <end position="319"/>
    </location>
</feature>
<accession>G5GD16</accession>
<comment type="caution">
    <text evidence="2">The sequence shown here is derived from an EMBL/GenBank/DDBJ whole genome shotgun (WGS) entry which is preliminary data.</text>
</comment>